<sequence>MDTLTRLHLQRLKNQTINKFSLATIPEWISQNTRVNGNPFSYQGHEYQETILRDTSQEVVVIKSSQMGITEISIRLALALCAVIPNYTLIYTLPTASFASNVMGTRVDPVITESETLKALVSTQINNNEIKQIGSSFLYMKGSASGNAPISIPAHHLIHDEIDFSDQGIIEQYQSRLTHSPYKRKHKFSTPTVPGYGIHEAFMQSRRFYEFLKCNHCNHQFVPDYYEHVTIPSWDRGLEEITKANLHTTKWREAYIRCPKCGKAPSRDLVHREWVLENPDDDYIAAGYYLSPFSATFISPSDLIQASTNYNRRSQFVNFALGKPMMDSESSITREDLLSNLINSVDGVTGVTVMGVDVGSMSYVTVMKLSPDGFRYIIKTAEIPVHQLEKELNNLRVKYLPRMTVIDALPYTETVLRMQHTNPNLFAAFYVERKTLELQYTISKEENREEGKMELNQVNINRSKAFDVLMDDIKLGNIKKVREDHDETWISHLQDMKRVQKFTTTKDLEYVWQKSAKGDDHFHHSLLYAETAARIVGVSSSTLILPSYLSTFKVKKESNIHYA</sequence>
<dbReference type="GO" id="GO:0016887">
    <property type="term" value="F:ATP hydrolysis activity"/>
    <property type="evidence" value="ECO:0007669"/>
    <property type="project" value="InterPro"/>
</dbReference>
<evidence type="ECO:0000313" key="3">
    <source>
        <dbReference type="Proteomes" id="UP000250242"/>
    </source>
</evidence>
<dbReference type="RefSeq" id="WP_113062519.1">
    <property type="nucleotide sequence ID" value="NZ_UATH01000001.1"/>
</dbReference>
<dbReference type="AlphaFoldDB" id="A0A2X1ULR0"/>
<feature type="domain" description="Phage terminase large subunit GpA ATPase" evidence="1">
    <location>
        <begin position="46"/>
        <end position="265"/>
    </location>
</feature>
<dbReference type="InterPro" id="IPR046453">
    <property type="entry name" value="GpA_ATPase"/>
</dbReference>
<dbReference type="Pfam" id="PF05876">
    <property type="entry name" value="GpA_ATPase"/>
    <property type="match status" value="1"/>
</dbReference>
<protein>
    <submittedName>
        <fullName evidence="2">Bacteriophage tail assembly protein</fullName>
    </submittedName>
</protein>
<organism evidence="2 3">
    <name type="scientific">Oligella urethralis</name>
    <dbReference type="NCBI Taxonomy" id="90245"/>
    <lineage>
        <taxon>Bacteria</taxon>
        <taxon>Pseudomonadati</taxon>
        <taxon>Pseudomonadota</taxon>
        <taxon>Betaproteobacteria</taxon>
        <taxon>Burkholderiales</taxon>
        <taxon>Alcaligenaceae</taxon>
        <taxon>Oligella</taxon>
    </lineage>
</organism>
<gene>
    <name evidence="2" type="ORF">NCTC11009_01254</name>
</gene>
<accession>A0A2X1ULR0</accession>
<dbReference type="Gene3D" id="3.40.50.300">
    <property type="entry name" value="P-loop containing nucleotide triphosphate hydrolases"/>
    <property type="match status" value="1"/>
</dbReference>
<dbReference type="InterPro" id="IPR027417">
    <property type="entry name" value="P-loop_NTPase"/>
</dbReference>
<name>A0A2X1ULR0_9BURK</name>
<dbReference type="Proteomes" id="UP000250242">
    <property type="component" value="Unassembled WGS sequence"/>
</dbReference>
<proteinExistence type="predicted"/>
<dbReference type="EMBL" id="UATH01000001">
    <property type="protein sequence ID" value="SPY08037.1"/>
    <property type="molecule type" value="Genomic_DNA"/>
</dbReference>
<evidence type="ECO:0000313" key="2">
    <source>
        <dbReference type="EMBL" id="SPY08037.1"/>
    </source>
</evidence>
<reference evidence="2 3" key="1">
    <citation type="submission" date="2018-06" db="EMBL/GenBank/DDBJ databases">
        <authorList>
            <consortium name="Pathogen Informatics"/>
            <person name="Doyle S."/>
        </authorList>
    </citation>
    <scope>NUCLEOTIDE SEQUENCE [LARGE SCALE GENOMIC DNA]</scope>
    <source>
        <strain evidence="2 3">NCTC11009</strain>
    </source>
</reference>
<evidence type="ECO:0000259" key="1">
    <source>
        <dbReference type="Pfam" id="PF05876"/>
    </source>
</evidence>